<dbReference type="CDD" id="cd02966">
    <property type="entry name" value="TlpA_like_family"/>
    <property type="match status" value="1"/>
</dbReference>
<dbReference type="PROSITE" id="PS51352">
    <property type="entry name" value="THIOREDOXIN_2"/>
    <property type="match status" value="1"/>
</dbReference>
<dbReference type="Pfam" id="PF08534">
    <property type="entry name" value="Redoxin"/>
    <property type="match status" value="1"/>
</dbReference>
<dbReference type="RefSeq" id="WP_250722180.1">
    <property type="nucleotide sequence ID" value="NZ_CP098400.1"/>
</dbReference>
<sequence length="249" mass="28760">MKIYTIISILTLTILLSCSQKNKRPEPNFYRNLFTNEILNKTEFEIFIGTLHQNIPDSLKGKEHLTIHFGFLETTKDSIIQPFNYDIRIGNEYLVRANNFDKIGMKIKPQKFNTIDGDSIQIGGQQLKPMLINLWFINCGGCVAEIPALNKLKEKYSDRVDFVAMTFDDAKKVRKFLNRNDFNFIHIPNSEEFINYIGSKPYPENIFISRNGFIEYIEGGLGGNLNDDNLKYFESIIEKLLLPTRGNSQ</sequence>
<dbReference type="KEGG" id="alkq:M9189_06130"/>
<reference evidence="3" key="2">
    <citation type="submission" date="2022-06" db="EMBL/GenBank/DDBJ databases">
        <title>Xiashengella guii gen. nov. sp. nov., a bacterium isolated form anaerobic digestion tank.</title>
        <authorList>
            <person name="Huang H."/>
        </authorList>
    </citation>
    <scope>NUCLEOTIDE SEQUENCE</scope>
    <source>
        <strain evidence="3">Ai-910</strain>
    </source>
</reference>
<dbReference type="EMBL" id="CP098400">
    <property type="protein sequence ID" value="URW78785.1"/>
    <property type="molecule type" value="Genomic_DNA"/>
</dbReference>
<protein>
    <submittedName>
        <fullName evidence="3">TlpA family protein disulfide reductase</fullName>
    </submittedName>
</protein>
<gene>
    <name evidence="3" type="ORF">M9189_06130</name>
    <name evidence="2" type="ORF">M9189_07905</name>
</gene>
<dbReference type="SUPFAM" id="SSF52833">
    <property type="entry name" value="Thioredoxin-like"/>
    <property type="match status" value="1"/>
</dbReference>
<evidence type="ECO:0000259" key="1">
    <source>
        <dbReference type="PROSITE" id="PS51352"/>
    </source>
</evidence>
<dbReference type="AlphaFoldDB" id="A0A9J6ZTY9"/>
<accession>A0A9J6ZTY9</accession>
<evidence type="ECO:0000313" key="3">
    <source>
        <dbReference type="EMBL" id="URW80928.1"/>
    </source>
</evidence>
<organism evidence="3 4">
    <name type="scientific">Xiashengella succiniciproducens</name>
    <dbReference type="NCBI Taxonomy" id="2949635"/>
    <lineage>
        <taxon>Bacteria</taxon>
        <taxon>Pseudomonadati</taxon>
        <taxon>Bacteroidota</taxon>
        <taxon>Bacteroidia</taxon>
        <taxon>Marinilabiliales</taxon>
        <taxon>Marinilabiliaceae</taxon>
        <taxon>Xiashengella</taxon>
    </lineage>
</organism>
<evidence type="ECO:0000313" key="4">
    <source>
        <dbReference type="Proteomes" id="UP001056426"/>
    </source>
</evidence>
<keyword evidence="4" id="KW-1185">Reference proteome</keyword>
<dbReference type="GO" id="GO:0016491">
    <property type="term" value="F:oxidoreductase activity"/>
    <property type="evidence" value="ECO:0007669"/>
    <property type="project" value="InterPro"/>
</dbReference>
<dbReference type="InterPro" id="IPR050553">
    <property type="entry name" value="Thioredoxin_ResA/DsbE_sf"/>
</dbReference>
<dbReference type="KEGG" id="alkq:M9189_07905"/>
<dbReference type="EMBL" id="CP098400">
    <property type="protein sequence ID" value="URW80928.1"/>
    <property type="molecule type" value="Genomic_DNA"/>
</dbReference>
<dbReference type="InterPro" id="IPR036249">
    <property type="entry name" value="Thioredoxin-like_sf"/>
</dbReference>
<dbReference type="Proteomes" id="UP001056426">
    <property type="component" value="Chromosome"/>
</dbReference>
<dbReference type="InterPro" id="IPR013766">
    <property type="entry name" value="Thioredoxin_domain"/>
</dbReference>
<feature type="domain" description="Thioredoxin" evidence="1">
    <location>
        <begin position="101"/>
        <end position="242"/>
    </location>
</feature>
<dbReference type="Gene3D" id="3.40.30.10">
    <property type="entry name" value="Glutaredoxin"/>
    <property type="match status" value="1"/>
</dbReference>
<dbReference type="PANTHER" id="PTHR42852:SF13">
    <property type="entry name" value="PROTEIN DIPZ"/>
    <property type="match status" value="1"/>
</dbReference>
<name>A0A9J6ZTY9_9BACT</name>
<evidence type="ECO:0000313" key="2">
    <source>
        <dbReference type="EMBL" id="URW78785.1"/>
    </source>
</evidence>
<dbReference type="PROSITE" id="PS51257">
    <property type="entry name" value="PROKAR_LIPOPROTEIN"/>
    <property type="match status" value="1"/>
</dbReference>
<reference evidence="3" key="1">
    <citation type="submission" date="2022-05" db="EMBL/GenBank/DDBJ databases">
        <authorList>
            <person name="Sun X."/>
        </authorList>
    </citation>
    <scope>NUCLEOTIDE SEQUENCE</scope>
    <source>
        <strain evidence="3">Ai-910</strain>
    </source>
</reference>
<dbReference type="InterPro" id="IPR013740">
    <property type="entry name" value="Redoxin"/>
</dbReference>
<dbReference type="PANTHER" id="PTHR42852">
    <property type="entry name" value="THIOL:DISULFIDE INTERCHANGE PROTEIN DSBE"/>
    <property type="match status" value="1"/>
</dbReference>
<proteinExistence type="predicted"/>